<organism evidence="3 4">
    <name type="scientific">Flavivirga algicola</name>
    <dbReference type="NCBI Taxonomy" id="2729136"/>
    <lineage>
        <taxon>Bacteria</taxon>
        <taxon>Pseudomonadati</taxon>
        <taxon>Bacteroidota</taxon>
        <taxon>Flavobacteriia</taxon>
        <taxon>Flavobacteriales</taxon>
        <taxon>Flavobacteriaceae</taxon>
        <taxon>Flavivirga</taxon>
    </lineage>
</organism>
<dbReference type="RefSeq" id="WP_169672597.1">
    <property type="nucleotide sequence ID" value="NZ_JABBHF010000005.1"/>
</dbReference>
<evidence type="ECO:0000256" key="1">
    <source>
        <dbReference type="SAM" id="Coils"/>
    </source>
</evidence>
<evidence type="ECO:0000313" key="3">
    <source>
        <dbReference type="EMBL" id="NMH87772.1"/>
    </source>
</evidence>
<name>A0ABX1RZF2_9FLAO</name>
<gene>
    <name evidence="3" type="ORF">HHX25_09670</name>
</gene>
<keyword evidence="1" id="KW-0175">Coiled coil</keyword>
<proteinExistence type="predicted"/>
<evidence type="ECO:0008006" key="5">
    <source>
        <dbReference type="Google" id="ProtNLM"/>
    </source>
</evidence>
<protein>
    <recommendedName>
        <fullName evidence="5">Secreted protein</fullName>
    </recommendedName>
</protein>
<dbReference type="EMBL" id="JABBHF010000005">
    <property type="protein sequence ID" value="NMH87772.1"/>
    <property type="molecule type" value="Genomic_DNA"/>
</dbReference>
<feature type="signal peptide" evidence="2">
    <location>
        <begin position="1"/>
        <end position="20"/>
    </location>
</feature>
<reference evidence="3 4" key="1">
    <citation type="submission" date="2020-04" db="EMBL/GenBank/DDBJ databases">
        <title>A Flavivirga sp. nov.</title>
        <authorList>
            <person name="Sun X."/>
        </authorList>
    </citation>
    <scope>NUCLEOTIDE SEQUENCE [LARGE SCALE GENOMIC DNA]</scope>
    <source>
        <strain evidence="3 4">Y03</strain>
    </source>
</reference>
<evidence type="ECO:0000256" key="2">
    <source>
        <dbReference type="SAM" id="SignalP"/>
    </source>
</evidence>
<sequence length="287" mass="32834">MKTKILSAAIACLIVTTVFSQSNLNDYKYVIVPNKFDFLKEKDQYQLNSLAQFLFNKYGFEALKEGDTYPEDLIRNRCLALRSDVTKEPGMFKTKLAVELKGCNDQVIYTSQLGISREKDYAKAYVEALRAAFKSIEMLNYKYEPNERITSLQTQSSGEKNEVAQEIEVLKQEIQNLKKEKEAELKVVSIPKAETPVAVLPTIKKATAMETGVKEVLSKVLYAQEIENGFQLVDSSPRVVYRIKQTQLENVYLVENKSAIIYKKGDDWIIEYYANNVSKQDVLNIKF</sequence>
<dbReference type="Proteomes" id="UP000746690">
    <property type="component" value="Unassembled WGS sequence"/>
</dbReference>
<comment type="caution">
    <text evidence="3">The sequence shown here is derived from an EMBL/GenBank/DDBJ whole genome shotgun (WGS) entry which is preliminary data.</text>
</comment>
<feature type="coiled-coil region" evidence="1">
    <location>
        <begin position="160"/>
        <end position="187"/>
    </location>
</feature>
<keyword evidence="4" id="KW-1185">Reference proteome</keyword>
<feature type="chain" id="PRO_5045461158" description="Secreted protein" evidence="2">
    <location>
        <begin position="21"/>
        <end position="287"/>
    </location>
</feature>
<accession>A0ABX1RZF2</accession>
<keyword evidence="2" id="KW-0732">Signal</keyword>
<evidence type="ECO:0000313" key="4">
    <source>
        <dbReference type="Proteomes" id="UP000746690"/>
    </source>
</evidence>